<dbReference type="PANTHER" id="PTHR14920:SF0">
    <property type="entry name" value="WD REPEAT DOMAIN 19"/>
    <property type="match status" value="1"/>
</dbReference>
<dbReference type="Gene3D" id="2.130.10.10">
    <property type="entry name" value="YVTN repeat-like/Quinoprotein amine dehydrogenase"/>
    <property type="match status" value="1"/>
</dbReference>
<evidence type="ECO:0000313" key="4">
    <source>
        <dbReference type="EMBL" id="CAG2062708.1"/>
    </source>
</evidence>
<gene>
    <name evidence="4" type="ORF">TPAB3V08_LOCUS9658</name>
</gene>
<proteinExistence type="predicted"/>
<dbReference type="EMBL" id="CAJPIN010021838">
    <property type="protein sequence ID" value="CAG2062708.1"/>
    <property type="molecule type" value="Genomic_DNA"/>
</dbReference>
<dbReference type="InterPro" id="IPR057855">
    <property type="entry name" value="Beta-prop_WDR19_1st"/>
</dbReference>
<feature type="domain" description="WDR19 first beta-propeller" evidence="3">
    <location>
        <begin position="121"/>
        <end position="213"/>
    </location>
</feature>
<protein>
    <recommendedName>
        <fullName evidence="3">WDR19 first beta-propeller domain-containing protein</fullName>
    </recommendedName>
</protein>
<evidence type="ECO:0000259" key="3">
    <source>
        <dbReference type="Pfam" id="PF23389"/>
    </source>
</evidence>
<dbReference type="InterPro" id="IPR015943">
    <property type="entry name" value="WD40/YVTN_repeat-like_dom_sf"/>
</dbReference>
<comment type="caution">
    <text evidence="4">The sequence shown here is derived from an EMBL/GenBank/DDBJ whole genome shotgun (WGS) entry which is preliminary data.</text>
</comment>
<evidence type="ECO:0000256" key="2">
    <source>
        <dbReference type="ARBA" id="ARBA00022737"/>
    </source>
</evidence>
<feature type="domain" description="WDR19 first beta-propeller" evidence="3">
    <location>
        <begin position="1"/>
        <end position="73"/>
    </location>
</feature>
<organism evidence="4 5">
    <name type="scientific">Timema podura</name>
    <name type="common">Walking stick</name>
    <dbReference type="NCBI Taxonomy" id="61482"/>
    <lineage>
        <taxon>Eukaryota</taxon>
        <taxon>Metazoa</taxon>
        <taxon>Ecdysozoa</taxon>
        <taxon>Arthropoda</taxon>
        <taxon>Hexapoda</taxon>
        <taxon>Insecta</taxon>
        <taxon>Pterygota</taxon>
        <taxon>Neoptera</taxon>
        <taxon>Polyneoptera</taxon>
        <taxon>Phasmatodea</taxon>
        <taxon>Timematodea</taxon>
        <taxon>Timematoidea</taxon>
        <taxon>Timematidae</taxon>
        <taxon>Timema</taxon>
    </lineage>
</organism>
<name>A0ABN7P4B2_TIMPD</name>
<dbReference type="InterPro" id="IPR036322">
    <property type="entry name" value="WD40_repeat_dom_sf"/>
</dbReference>
<dbReference type="PANTHER" id="PTHR14920">
    <property type="entry name" value="OSMOTIC AVOIDANCE ABNORMAL PROTEIN 1/WD REPEAT MEMBRANE PROTEIN"/>
    <property type="match status" value="1"/>
</dbReference>
<keyword evidence="2" id="KW-0677">Repeat</keyword>
<evidence type="ECO:0000313" key="5">
    <source>
        <dbReference type="Proteomes" id="UP001153148"/>
    </source>
</evidence>
<dbReference type="Pfam" id="PF23389">
    <property type="entry name" value="Beta-prop_WDR19_1st"/>
    <property type="match status" value="2"/>
</dbReference>
<keyword evidence="5" id="KW-1185">Reference proteome</keyword>
<dbReference type="SUPFAM" id="SSF50978">
    <property type="entry name" value="WD40 repeat-like"/>
    <property type="match status" value="1"/>
</dbReference>
<reference evidence="4" key="1">
    <citation type="submission" date="2021-03" db="EMBL/GenBank/DDBJ databases">
        <authorList>
            <person name="Tran Van P."/>
        </authorList>
    </citation>
    <scope>NUCLEOTIDE SEQUENCE</scope>
</reference>
<dbReference type="Proteomes" id="UP001153148">
    <property type="component" value="Unassembled WGS sequence"/>
</dbReference>
<keyword evidence="1" id="KW-0853">WD repeat</keyword>
<feature type="non-terminal residue" evidence="4">
    <location>
        <position position="1"/>
    </location>
</feature>
<dbReference type="InterPro" id="IPR040379">
    <property type="entry name" value="WDR19/dyf-2"/>
</dbReference>
<accession>A0ABN7P4B2</accession>
<evidence type="ECO:0000256" key="1">
    <source>
        <dbReference type="ARBA" id="ARBA00022574"/>
    </source>
</evidence>
<sequence length="214" mass="23730">RRVPILGKHSKRVTCGAWSAENLLALGSEDKTLSISNVEGDTLRVISMRSDPSDIQFSEMKLDERMAGENTVCKRHAMKKRSALEMKGSVVQGILCTHYDPSSRNMDNECKSDQGSGGYANKVCKEHVSVLVGRKTLFLYNLHDPDNPVELAFQQRFGDGYILVGFSAGYFVAISTHIKEVGQELFQVKNHKDMLTDIAICDKLGKVASCGDNW</sequence>